<evidence type="ECO:0000256" key="3">
    <source>
        <dbReference type="ARBA" id="ARBA00022737"/>
    </source>
</evidence>
<dbReference type="FunFam" id="2.10.110.10:FF:000001">
    <property type="entry name" value="Cysteine and glycine-rich protein 1"/>
    <property type="match status" value="3"/>
</dbReference>
<dbReference type="AlphaFoldDB" id="A0AAV3ZVT2"/>
<keyword evidence="3" id="KW-0677">Repeat</keyword>
<gene>
    <name evidence="9" type="ORF">PoB_002524500</name>
</gene>
<comment type="caution">
    <text evidence="9">The sequence shown here is derived from an EMBL/GenBank/DDBJ whole genome shotgun (WGS) entry which is preliminary data.</text>
</comment>
<organism evidence="9 10">
    <name type="scientific">Plakobranchus ocellatus</name>
    <dbReference type="NCBI Taxonomy" id="259542"/>
    <lineage>
        <taxon>Eukaryota</taxon>
        <taxon>Metazoa</taxon>
        <taxon>Spiralia</taxon>
        <taxon>Lophotrochozoa</taxon>
        <taxon>Mollusca</taxon>
        <taxon>Gastropoda</taxon>
        <taxon>Heterobranchia</taxon>
        <taxon>Euthyneura</taxon>
        <taxon>Panpulmonata</taxon>
        <taxon>Sacoglossa</taxon>
        <taxon>Placobranchoidea</taxon>
        <taxon>Plakobranchidae</taxon>
        <taxon>Plakobranchus</taxon>
    </lineage>
</organism>
<evidence type="ECO:0000256" key="2">
    <source>
        <dbReference type="ARBA" id="ARBA00022723"/>
    </source>
</evidence>
<comment type="subcellular location">
    <subcellularLocation>
        <location evidence="1">Nucleus</location>
    </subcellularLocation>
</comment>
<protein>
    <submittedName>
        <fullName evidence="9">Cysteine and glycine-rich protein</fullName>
    </submittedName>
</protein>
<dbReference type="GO" id="GO:0046872">
    <property type="term" value="F:metal ion binding"/>
    <property type="evidence" value="ECO:0007669"/>
    <property type="project" value="UniProtKB-KW"/>
</dbReference>
<evidence type="ECO:0000256" key="5">
    <source>
        <dbReference type="ARBA" id="ARBA00023038"/>
    </source>
</evidence>
<evidence type="ECO:0000313" key="10">
    <source>
        <dbReference type="Proteomes" id="UP000735302"/>
    </source>
</evidence>
<evidence type="ECO:0000256" key="7">
    <source>
        <dbReference type="PROSITE-ProRule" id="PRU00125"/>
    </source>
</evidence>
<proteinExistence type="predicted"/>
<keyword evidence="5 7" id="KW-0440">LIM domain</keyword>
<name>A0AAV3ZVT2_9GAST</name>
<dbReference type="GO" id="GO:0005737">
    <property type="term" value="C:cytoplasm"/>
    <property type="evidence" value="ECO:0007669"/>
    <property type="project" value="TreeGrafter"/>
</dbReference>
<dbReference type="EMBL" id="BLXT01002861">
    <property type="protein sequence ID" value="GFN98739.1"/>
    <property type="molecule type" value="Genomic_DNA"/>
</dbReference>
<dbReference type="Proteomes" id="UP000735302">
    <property type="component" value="Unassembled WGS sequence"/>
</dbReference>
<dbReference type="PROSITE" id="PS50023">
    <property type="entry name" value="LIM_DOMAIN_2"/>
    <property type="match status" value="3"/>
</dbReference>
<dbReference type="Gene3D" id="2.10.110.10">
    <property type="entry name" value="Cysteine Rich Protein"/>
    <property type="match status" value="3"/>
</dbReference>
<dbReference type="Pfam" id="PF00412">
    <property type="entry name" value="LIM"/>
    <property type="match status" value="3"/>
</dbReference>
<dbReference type="GO" id="GO:0005634">
    <property type="term" value="C:nucleus"/>
    <property type="evidence" value="ECO:0007669"/>
    <property type="project" value="UniProtKB-SubCell"/>
</dbReference>
<accession>A0AAV3ZVT2</accession>
<evidence type="ECO:0000313" key="9">
    <source>
        <dbReference type="EMBL" id="GFN98739.1"/>
    </source>
</evidence>
<evidence type="ECO:0000256" key="4">
    <source>
        <dbReference type="ARBA" id="ARBA00022833"/>
    </source>
</evidence>
<feature type="domain" description="LIM zinc-binding" evidence="8">
    <location>
        <begin position="94"/>
        <end position="154"/>
    </location>
</feature>
<dbReference type="InterPro" id="IPR001781">
    <property type="entry name" value="Znf_LIM"/>
</dbReference>
<reference evidence="9 10" key="1">
    <citation type="journal article" date="2021" name="Elife">
        <title>Chloroplast acquisition without the gene transfer in kleptoplastic sea slugs, Plakobranchus ocellatus.</title>
        <authorList>
            <person name="Maeda T."/>
            <person name="Takahashi S."/>
            <person name="Yoshida T."/>
            <person name="Shimamura S."/>
            <person name="Takaki Y."/>
            <person name="Nagai Y."/>
            <person name="Toyoda A."/>
            <person name="Suzuki Y."/>
            <person name="Arimoto A."/>
            <person name="Ishii H."/>
            <person name="Satoh N."/>
            <person name="Nishiyama T."/>
            <person name="Hasebe M."/>
            <person name="Maruyama T."/>
            <person name="Minagawa J."/>
            <person name="Obokata J."/>
            <person name="Shigenobu S."/>
        </authorList>
    </citation>
    <scope>NUCLEOTIDE SEQUENCE [LARGE SCALE GENOMIC DNA]</scope>
</reference>
<dbReference type="GO" id="GO:0030036">
    <property type="term" value="P:actin cytoskeleton organization"/>
    <property type="evidence" value="ECO:0007669"/>
    <property type="project" value="TreeGrafter"/>
</dbReference>
<dbReference type="PROSITE" id="PS00478">
    <property type="entry name" value="LIM_DOMAIN_1"/>
    <property type="match status" value="2"/>
</dbReference>
<evidence type="ECO:0000256" key="1">
    <source>
        <dbReference type="ARBA" id="ARBA00004123"/>
    </source>
</evidence>
<keyword evidence="6" id="KW-0539">Nucleus</keyword>
<dbReference type="SUPFAM" id="SSF57716">
    <property type="entry name" value="Glucocorticoid receptor-like (DNA-binding domain)"/>
    <property type="match status" value="6"/>
</dbReference>
<evidence type="ECO:0000259" key="8">
    <source>
        <dbReference type="PROSITE" id="PS50023"/>
    </source>
</evidence>
<dbReference type="CDD" id="cd09326">
    <property type="entry name" value="LIM_CRP_like"/>
    <property type="match status" value="3"/>
</dbReference>
<feature type="domain" description="LIM zinc-binding" evidence="8">
    <location>
        <begin position="210"/>
        <end position="270"/>
    </location>
</feature>
<keyword evidence="4 7" id="KW-0862">Zinc</keyword>
<evidence type="ECO:0000256" key="6">
    <source>
        <dbReference type="ARBA" id="ARBA00023242"/>
    </source>
</evidence>
<feature type="domain" description="LIM zinc-binding" evidence="8">
    <location>
        <begin position="9"/>
        <end position="69"/>
    </location>
</feature>
<keyword evidence="10" id="KW-1185">Reference proteome</keyword>
<dbReference type="PANTHER" id="PTHR24215">
    <property type="entry name" value="RHO-GTPASE-ACTIVATING PROTEIN LRG1"/>
    <property type="match status" value="1"/>
</dbReference>
<sequence>MPPVLGGAEKCPRCNQNVYFAEEARAMGKKYHKQCLKCSECDKQLDSTNCNDHENDIFCNGCYRKNFGINSAAMSIQADSGQPIEVSSAPAGADVCFRCGKVVYMAERCAGGTKFFHKSCFRCNTCKVSLDSNRLSIREDEIYCRACYGKNFGPKGYGYAGGAGGLSMDTGKLDEVPTSHIPAVAQAHTAPLSEGGVEPEENGDWTDDRERCSRCRKVVFFAERITADGKVFHKACFKCQNCDKNLDSTTMNEHDNQIYCKACYNRNFAPKGFGFGTSMITEQA</sequence>
<dbReference type="PANTHER" id="PTHR24215:SF35">
    <property type="entry name" value="MUSCLE LIM PROTEIN MLP84B"/>
    <property type="match status" value="1"/>
</dbReference>
<dbReference type="SMART" id="SM00132">
    <property type="entry name" value="LIM"/>
    <property type="match status" value="3"/>
</dbReference>
<keyword evidence="2 7" id="KW-0479">Metal-binding</keyword>